<protein>
    <submittedName>
        <fullName evidence="2">Uncharacterized protein</fullName>
    </submittedName>
</protein>
<evidence type="ECO:0000313" key="3">
    <source>
        <dbReference type="Proteomes" id="UP001396334"/>
    </source>
</evidence>
<sequence length="121" mass="12785">MFDPSLNASTSILGEIHASVQLPMQPVSTFPESSGSASYEQPAGACVSEQPVSTSSESPGCAASEQAVGAYISEQHVLNHSPLHVEPNGQSHSILDDGESIDILHRQLVSKWPVSLDSFII</sequence>
<comment type="caution">
    <text evidence="2">The sequence shown here is derived from an EMBL/GenBank/DDBJ whole genome shotgun (WGS) entry which is preliminary data.</text>
</comment>
<accession>A0ABR2QZK9</accession>
<proteinExistence type="predicted"/>
<reference evidence="2 3" key="1">
    <citation type="journal article" date="2024" name="G3 (Bethesda)">
        <title>Genome assembly of Hibiscus sabdariffa L. provides insights into metabolisms of medicinal natural products.</title>
        <authorList>
            <person name="Kim T."/>
        </authorList>
    </citation>
    <scope>NUCLEOTIDE SEQUENCE [LARGE SCALE GENOMIC DNA]</scope>
    <source>
        <strain evidence="2">TK-2024</strain>
        <tissue evidence="2">Old leaves</tissue>
    </source>
</reference>
<organism evidence="2 3">
    <name type="scientific">Hibiscus sabdariffa</name>
    <name type="common">roselle</name>
    <dbReference type="NCBI Taxonomy" id="183260"/>
    <lineage>
        <taxon>Eukaryota</taxon>
        <taxon>Viridiplantae</taxon>
        <taxon>Streptophyta</taxon>
        <taxon>Embryophyta</taxon>
        <taxon>Tracheophyta</taxon>
        <taxon>Spermatophyta</taxon>
        <taxon>Magnoliopsida</taxon>
        <taxon>eudicotyledons</taxon>
        <taxon>Gunneridae</taxon>
        <taxon>Pentapetalae</taxon>
        <taxon>rosids</taxon>
        <taxon>malvids</taxon>
        <taxon>Malvales</taxon>
        <taxon>Malvaceae</taxon>
        <taxon>Malvoideae</taxon>
        <taxon>Hibiscus</taxon>
    </lineage>
</organism>
<keyword evidence="3" id="KW-1185">Reference proteome</keyword>
<feature type="compositionally biased region" description="Polar residues" evidence="1">
    <location>
        <begin position="27"/>
        <end position="39"/>
    </location>
</feature>
<dbReference type="Proteomes" id="UP001396334">
    <property type="component" value="Unassembled WGS sequence"/>
</dbReference>
<name>A0ABR2QZK9_9ROSI</name>
<evidence type="ECO:0000313" key="2">
    <source>
        <dbReference type="EMBL" id="KAK9006131.1"/>
    </source>
</evidence>
<dbReference type="EMBL" id="JBBPBN010000029">
    <property type="protein sequence ID" value="KAK9006131.1"/>
    <property type="molecule type" value="Genomic_DNA"/>
</dbReference>
<evidence type="ECO:0000256" key="1">
    <source>
        <dbReference type="SAM" id="MobiDB-lite"/>
    </source>
</evidence>
<gene>
    <name evidence="2" type="ORF">V6N11_035176</name>
</gene>
<feature type="region of interest" description="Disordered" evidence="1">
    <location>
        <begin position="27"/>
        <end position="60"/>
    </location>
</feature>